<proteinExistence type="predicted"/>
<name>A0A0D2CGI0_9EURO</name>
<dbReference type="Proteomes" id="UP000054342">
    <property type="component" value="Unassembled WGS sequence"/>
</dbReference>
<feature type="chain" id="PRO_5002250601" evidence="1">
    <location>
        <begin position="24"/>
        <end position="174"/>
    </location>
</feature>
<protein>
    <submittedName>
        <fullName evidence="2">Uncharacterized protein</fullName>
    </submittedName>
</protein>
<dbReference type="GeneID" id="25332599"/>
<sequence>MELKSILQLLFFLLLDRRYFVFSLGTADHARRETMLTCPSGSDLCIYLAAAGCVNLTAGDTCCIDGSGICSGGLECGTGVAASRCCEIGLTPGQCAQATLVGTATTVPPIASTTSRPTSSGSDTTVPLSLTLLILGTLYGFLLETLGEALSVRRMVASSEQAGNKPRDNAWVSG</sequence>
<feature type="signal peptide" evidence="1">
    <location>
        <begin position="1"/>
        <end position="23"/>
    </location>
</feature>
<reference evidence="2 3" key="1">
    <citation type="submission" date="2015-01" db="EMBL/GenBank/DDBJ databases">
        <title>The Genome Sequence of Exophiala xenobiotica CBS118157.</title>
        <authorList>
            <consortium name="The Broad Institute Genomics Platform"/>
            <person name="Cuomo C."/>
            <person name="de Hoog S."/>
            <person name="Gorbushina A."/>
            <person name="Stielow B."/>
            <person name="Teixiera M."/>
            <person name="Abouelleil A."/>
            <person name="Chapman S.B."/>
            <person name="Priest M."/>
            <person name="Young S.K."/>
            <person name="Wortman J."/>
            <person name="Nusbaum C."/>
            <person name="Birren B."/>
        </authorList>
    </citation>
    <scope>NUCLEOTIDE SEQUENCE [LARGE SCALE GENOMIC DNA]</scope>
    <source>
        <strain evidence="2 3">CBS 118157</strain>
    </source>
</reference>
<evidence type="ECO:0000256" key="1">
    <source>
        <dbReference type="SAM" id="SignalP"/>
    </source>
</evidence>
<dbReference type="RefSeq" id="XP_013309551.1">
    <property type="nucleotide sequence ID" value="XM_013454097.1"/>
</dbReference>
<keyword evidence="3" id="KW-1185">Reference proteome</keyword>
<dbReference type="AlphaFoldDB" id="A0A0D2CGI0"/>
<dbReference type="HOGENOM" id="CLU_1540075_0_0_1"/>
<evidence type="ECO:0000313" key="2">
    <source>
        <dbReference type="EMBL" id="KIW48967.1"/>
    </source>
</evidence>
<keyword evidence="1" id="KW-0732">Signal</keyword>
<dbReference type="OrthoDB" id="4161615at2759"/>
<organism evidence="2 3">
    <name type="scientific">Exophiala xenobiotica</name>
    <dbReference type="NCBI Taxonomy" id="348802"/>
    <lineage>
        <taxon>Eukaryota</taxon>
        <taxon>Fungi</taxon>
        <taxon>Dikarya</taxon>
        <taxon>Ascomycota</taxon>
        <taxon>Pezizomycotina</taxon>
        <taxon>Eurotiomycetes</taxon>
        <taxon>Chaetothyriomycetidae</taxon>
        <taxon>Chaetothyriales</taxon>
        <taxon>Herpotrichiellaceae</taxon>
        <taxon>Exophiala</taxon>
    </lineage>
</organism>
<evidence type="ECO:0000313" key="3">
    <source>
        <dbReference type="Proteomes" id="UP000054342"/>
    </source>
</evidence>
<dbReference type="EMBL" id="KN847323">
    <property type="protein sequence ID" value="KIW48967.1"/>
    <property type="molecule type" value="Genomic_DNA"/>
</dbReference>
<gene>
    <name evidence="2" type="ORF">PV05_10691</name>
</gene>
<accession>A0A0D2CGI0</accession>